<feature type="compositionally biased region" description="Polar residues" evidence="1">
    <location>
        <begin position="17"/>
        <end position="31"/>
    </location>
</feature>
<dbReference type="Proteomes" id="UP001519460">
    <property type="component" value="Unassembled WGS sequence"/>
</dbReference>
<gene>
    <name evidence="2" type="ORF">BaRGS_00006132</name>
</gene>
<evidence type="ECO:0000313" key="3">
    <source>
        <dbReference type="Proteomes" id="UP001519460"/>
    </source>
</evidence>
<accession>A0ABD0LUD5</accession>
<proteinExistence type="predicted"/>
<comment type="caution">
    <text evidence="2">The sequence shown here is derived from an EMBL/GenBank/DDBJ whole genome shotgun (WGS) entry which is preliminary data.</text>
</comment>
<reference evidence="2 3" key="1">
    <citation type="journal article" date="2023" name="Sci. Data">
        <title>Genome assembly of the Korean intertidal mud-creeper Batillaria attramentaria.</title>
        <authorList>
            <person name="Patra A.K."/>
            <person name="Ho P.T."/>
            <person name="Jun S."/>
            <person name="Lee S.J."/>
            <person name="Kim Y."/>
            <person name="Won Y.J."/>
        </authorList>
    </citation>
    <scope>NUCLEOTIDE SEQUENCE [LARGE SCALE GENOMIC DNA]</scope>
    <source>
        <strain evidence="2">Wonlab-2016</strain>
    </source>
</reference>
<feature type="compositionally biased region" description="Basic residues" evidence="1">
    <location>
        <begin position="1"/>
        <end position="10"/>
    </location>
</feature>
<feature type="compositionally biased region" description="Low complexity" evidence="1">
    <location>
        <begin position="57"/>
        <end position="75"/>
    </location>
</feature>
<name>A0ABD0LUD5_9CAEN</name>
<dbReference type="Pfam" id="PF15389">
    <property type="entry name" value="DUF4612"/>
    <property type="match status" value="1"/>
</dbReference>
<feature type="region of interest" description="Disordered" evidence="1">
    <location>
        <begin position="1"/>
        <end position="203"/>
    </location>
</feature>
<feature type="compositionally biased region" description="Basic and acidic residues" evidence="1">
    <location>
        <begin position="39"/>
        <end position="56"/>
    </location>
</feature>
<feature type="compositionally biased region" description="Low complexity" evidence="1">
    <location>
        <begin position="139"/>
        <end position="148"/>
    </location>
</feature>
<feature type="compositionally biased region" description="Basic and acidic residues" evidence="1">
    <location>
        <begin position="173"/>
        <end position="189"/>
    </location>
</feature>
<dbReference type="AlphaFoldDB" id="A0ABD0LUD5"/>
<dbReference type="EMBL" id="JACVVK020000025">
    <property type="protein sequence ID" value="KAK7502557.1"/>
    <property type="molecule type" value="Genomic_DNA"/>
</dbReference>
<evidence type="ECO:0000313" key="2">
    <source>
        <dbReference type="EMBL" id="KAK7502557.1"/>
    </source>
</evidence>
<organism evidence="2 3">
    <name type="scientific">Batillaria attramentaria</name>
    <dbReference type="NCBI Taxonomy" id="370345"/>
    <lineage>
        <taxon>Eukaryota</taxon>
        <taxon>Metazoa</taxon>
        <taxon>Spiralia</taxon>
        <taxon>Lophotrochozoa</taxon>
        <taxon>Mollusca</taxon>
        <taxon>Gastropoda</taxon>
        <taxon>Caenogastropoda</taxon>
        <taxon>Sorbeoconcha</taxon>
        <taxon>Cerithioidea</taxon>
        <taxon>Batillariidae</taxon>
        <taxon>Batillaria</taxon>
    </lineage>
</organism>
<evidence type="ECO:0000256" key="1">
    <source>
        <dbReference type="SAM" id="MobiDB-lite"/>
    </source>
</evidence>
<dbReference type="InterPro" id="IPR027967">
    <property type="entry name" value="DUF4612"/>
</dbReference>
<sequence length="216" mass="23098">MGCGRSRHRSPSPALQDGSNNKENSTNNKQQRGGGKRQKLADKTNAKSAGGKREADTSSSTPTKTTNGKTGGVKSDWQLGGERLRNDVQKGGVKTDSPAKEGGAKRQWQLEEAVDTPPETVMAVYRSSVPASARASLNSSPSKAASKPSSPPNGSLLNGSHHKTAPATMPQDVEMRMEVPEKTSTKDRNSSGNAKPVHITNSQLEFFKMLDEKIEK</sequence>
<protein>
    <submittedName>
        <fullName evidence="2">Uncharacterized protein</fullName>
    </submittedName>
</protein>
<feature type="non-terminal residue" evidence="2">
    <location>
        <position position="216"/>
    </location>
</feature>
<keyword evidence="3" id="KW-1185">Reference proteome</keyword>